<name>A0ABD0X9P0_UMBPY</name>
<evidence type="ECO:0008006" key="4">
    <source>
        <dbReference type="Google" id="ProtNLM"/>
    </source>
</evidence>
<dbReference type="Pfam" id="PF13671">
    <property type="entry name" value="AAA_33"/>
    <property type="match status" value="1"/>
</dbReference>
<dbReference type="PANTHER" id="PTHR13308">
    <property type="entry name" value="NEDD4-BINDING PROTEIN 2-LIKE 1"/>
    <property type="match status" value="1"/>
</dbReference>
<evidence type="ECO:0000256" key="1">
    <source>
        <dbReference type="SAM" id="MobiDB-lite"/>
    </source>
</evidence>
<reference evidence="2 3" key="1">
    <citation type="submission" date="2024-06" db="EMBL/GenBank/DDBJ databases">
        <authorList>
            <person name="Pan Q."/>
            <person name="Wen M."/>
            <person name="Jouanno E."/>
            <person name="Zahm M."/>
            <person name="Klopp C."/>
            <person name="Cabau C."/>
            <person name="Louis A."/>
            <person name="Berthelot C."/>
            <person name="Parey E."/>
            <person name="Roest Crollius H."/>
            <person name="Montfort J."/>
            <person name="Robinson-Rechavi M."/>
            <person name="Bouchez O."/>
            <person name="Lampietro C."/>
            <person name="Lopez Roques C."/>
            <person name="Donnadieu C."/>
            <person name="Postlethwait J."/>
            <person name="Bobe J."/>
            <person name="Verreycken H."/>
            <person name="Guiguen Y."/>
        </authorList>
    </citation>
    <scope>NUCLEOTIDE SEQUENCE [LARGE SCALE GENOMIC DNA]</scope>
    <source>
        <strain evidence="2">Up_M1</strain>
        <tissue evidence="2">Testis</tissue>
    </source>
</reference>
<organism evidence="2 3">
    <name type="scientific">Umbra pygmaea</name>
    <name type="common">Eastern mudminnow</name>
    <dbReference type="NCBI Taxonomy" id="75934"/>
    <lineage>
        <taxon>Eukaryota</taxon>
        <taxon>Metazoa</taxon>
        <taxon>Chordata</taxon>
        <taxon>Craniata</taxon>
        <taxon>Vertebrata</taxon>
        <taxon>Euteleostomi</taxon>
        <taxon>Actinopterygii</taxon>
        <taxon>Neopterygii</taxon>
        <taxon>Teleostei</taxon>
        <taxon>Protacanthopterygii</taxon>
        <taxon>Esociformes</taxon>
        <taxon>Umbridae</taxon>
        <taxon>Umbra</taxon>
    </lineage>
</organism>
<dbReference type="EMBL" id="JAGEUA010000006">
    <property type="protein sequence ID" value="KAL0973568.1"/>
    <property type="molecule type" value="Genomic_DNA"/>
</dbReference>
<dbReference type="InterPro" id="IPR026302">
    <property type="entry name" value="NEDD4-bd_p2"/>
</dbReference>
<comment type="caution">
    <text evidence="2">The sequence shown here is derived from an EMBL/GenBank/DDBJ whole genome shotgun (WGS) entry which is preliminary data.</text>
</comment>
<evidence type="ECO:0000313" key="3">
    <source>
        <dbReference type="Proteomes" id="UP001557470"/>
    </source>
</evidence>
<proteinExistence type="predicted"/>
<feature type="region of interest" description="Disordered" evidence="1">
    <location>
        <begin position="466"/>
        <end position="486"/>
    </location>
</feature>
<accession>A0ABD0X9P0</accession>
<feature type="compositionally biased region" description="Polar residues" evidence="1">
    <location>
        <begin position="139"/>
        <end position="152"/>
    </location>
</feature>
<dbReference type="AlphaFoldDB" id="A0ABD0X9P0"/>
<keyword evidence="3" id="KW-1185">Reference proteome</keyword>
<dbReference type="InterPro" id="IPR027417">
    <property type="entry name" value="P-loop_NTPase"/>
</dbReference>
<evidence type="ECO:0000313" key="2">
    <source>
        <dbReference type="EMBL" id="KAL0973568.1"/>
    </source>
</evidence>
<dbReference type="Proteomes" id="UP001557470">
    <property type="component" value="Unassembled WGS sequence"/>
</dbReference>
<feature type="compositionally biased region" description="Basic and acidic residues" evidence="1">
    <location>
        <begin position="247"/>
        <end position="273"/>
    </location>
</feature>
<feature type="region of interest" description="Disordered" evidence="1">
    <location>
        <begin position="115"/>
        <end position="161"/>
    </location>
</feature>
<dbReference type="PANTHER" id="PTHR13308:SF23">
    <property type="entry name" value="NEDD4-BINDING PROTEIN 2-LIKE 2"/>
    <property type="match status" value="1"/>
</dbReference>
<feature type="region of interest" description="Disordered" evidence="1">
    <location>
        <begin position="186"/>
        <end position="273"/>
    </location>
</feature>
<dbReference type="Gene3D" id="3.40.50.300">
    <property type="entry name" value="P-loop containing nucleotide triphosphate hydrolases"/>
    <property type="match status" value="1"/>
</dbReference>
<gene>
    <name evidence="2" type="ORF">UPYG_G00206240</name>
</gene>
<dbReference type="SUPFAM" id="SSF52540">
    <property type="entry name" value="P-loop containing nucleoside triphosphate hydrolases"/>
    <property type="match status" value="1"/>
</dbReference>
<feature type="compositionally biased region" description="Pro residues" evidence="1">
    <location>
        <begin position="202"/>
        <end position="228"/>
    </location>
</feature>
<feature type="compositionally biased region" description="Polar residues" evidence="1">
    <location>
        <begin position="471"/>
        <end position="486"/>
    </location>
</feature>
<sequence length="486" mass="54963">MMSHGNASSSTLPTVTNGNLLECLKDEDNRLSLTDTVLPVRINGGPKVRAVGPLIKKLGTSSSAFIGPACRPPQTIQRPPKPKKVKRLPKLNIEDTLNEFYKELQEIEPKLNVDVSEPKDNVDSSMVIPSQCPPPAKYGSNTNHDLNRSNQAPRPHWYNNEPYQLRRPSYAPVSDGLYFPPHENHWQPPPPFYSQPLHRPPHPLQPPPPIPHLPPPPPIPGIPPPPPADHIYHPQPKSSQKVPLSHRFPDPDEHKNSPNFDDHGFPASHRKEDETGFGCWEDWNDQYGCHRQGSSEWQKFYRGPDSSGDRPSEPSMVLILMRGAPGSGKTTRARELLSTSSTGLILSTDDFFSQENGYLYDPSLLGKAHHWNQNRAKEAMYKGCSPVIIDNTNMQAWEMKPYVNLALGKGYTIFFHEPQTSWKFDPIELEKRNKHGVPKEKIGQMLERFQLPMSLDIVMNSQEPIRPMGLSSHQQTHRMTNQSDYH</sequence>
<protein>
    <recommendedName>
        <fullName evidence="4">NEDD4-binding protein 2-like 2</fullName>
    </recommendedName>
</protein>